<reference evidence="3" key="2">
    <citation type="submission" date="2021-05" db="EMBL/GenBank/DDBJ databases">
        <authorList>
            <person name="Pain A."/>
        </authorList>
    </citation>
    <scope>NUCLEOTIDE SEQUENCE</scope>
    <source>
        <strain evidence="3">1802A</strain>
    </source>
</reference>
<evidence type="ECO:0000259" key="2">
    <source>
        <dbReference type="Pfam" id="PF23726"/>
    </source>
</evidence>
<evidence type="ECO:0000313" key="4">
    <source>
        <dbReference type="Proteomes" id="UP001195914"/>
    </source>
</evidence>
<dbReference type="GO" id="GO:0003676">
    <property type="term" value="F:nucleic acid binding"/>
    <property type="evidence" value="ECO:0007669"/>
    <property type="project" value="InterPro"/>
</dbReference>
<proteinExistence type="predicted"/>
<protein>
    <recommendedName>
        <fullName evidence="5">DNA damage-binding protein 1</fullName>
    </recommendedName>
</protein>
<dbReference type="InterPro" id="IPR058543">
    <property type="entry name" value="Beta-prop_RSE1/DDB1/CPSF1_2nd"/>
</dbReference>
<feature type="domain" description="RSE1/DDB1/CPSF1 C-terminal" evidence="1">
    <location>
        <begin position="965"/>
        <end position="1078"/>
    </location>
</feature>
<dbReference type="InterPro" id="IPR004871">
    <property type="entry name" value="RSE1/DDB1/CPSF1_C"/>
</dbReference>
<reference evidence="3" key="1">
    <citation type="journal article" date="2014" name="Nucleic Acids Res.">
        <title>The evolutionary dynamics of variant antigen genes in Babesia reveal a history of genomic innovation underlying host-parasite interaction.</title>
        <authorList>
            <person name="Jackson A.P."/>
            <person name="Otto T.D."/>
            <person name="Darby A."/>
            <person name="Ramaprasad A."/>
            <person name="Xia D."/>
            <person name="Echaide I.E."/>
            <person name="Farber M."/>
            <person name="Gahlot S."/>
            <person name="Gamble J."/>
            <person name="Gupta D."/>
            <person name="Gupta Y."/>
            <person name="Jackson L."/>
            <person name="Malandrin L."/>
            <person name="Malas T.B."/>
            <person name="Moussa E."/>
            <person name="Nair M."/>
            <person name="Reid A.J."/>
            <person name="Sanders M."/>
            <person name="Sharma J."/>
            <person name="Tracey A."/>
            <person name="Quail M.A."/>
            <person name="Weir W."/>
            <person name="Wastling J.M."/>
            <person name="Hall N."/>
            <person name="Willadsen P."/>
            <person name="Lingelbach K."/>
            <person name="Shiels B."/>
            <person name="Tait A."/>
            <person name="Berriman M."/>
            <person name="Allred D.R."/>
            <person name="Pain A."/>
        </authorList>
    </citation>
    <scope>NUCLEOTIDE SEQUENCE</scope>
    <source>
        <strain evidence="3">1802A</strain>
    </source>
</reference>
<dbReference type="PANTHER" id="PTHR10644">
    <property type="entry name" value="DNA REPAIR/RNA PROCESSING CPSF FAMILY"/>
    <property type="match status" value="1"/>
</dbReference>
<dbReference type="Pfam" id="PF03178">
    <property type="entry name" value="CPSF_A"/>
    <property type="match status" value="2"/>
</dbReference>
<dbReference type="InterPro" id="IPR015943">
    <property type="entry name" value="WD40/YVTN_repeat-like_dom_sf"/>
</dbReference>
<sequence length="1401" mass="154900">MDHLYTYFVTSAPGGATQNALCCRLAPNSEQEYLVCLKKYSIDVYSLEKVVKSGEDDKNDHQGGAPVLTVTLKAHATLLTFAEYRPPGSNQSHLLVVTSNLVLLLLTFDEKNSKFISRPVLSLQEPNGQDIESEVVLRIDPDYNLILFHGQKKILKCVILSNNDYFSFKQVITLRTGHSIFLDFMFVDSGYRRVGVPPPDNFGFNRSPIPPTNIRLGRRVLDCRLLLITANSLEVEGDKCMPEIWYSGIQLFFDLEYSTKERKFISYGSVPLFGEPVSFTKQFKQFLPLKLNSGPGRNDSVLLLGCQALGFVSIRDPRSIKILHTDISIGDICSYCTIEENKRYLLGDDTGVLYLLDLITSNNHVENTLKRRAGVGDSDNTLTKISDSATWNRVVDIVLKRIGVYSPPTALVRLAPDLFYIATSVGNCKTVRIRGISGPLVDAMPESADNSASGMSGIEATETWRQTNLGPILDFTFGPKKDHGSPSILACCGYGPEGRVCNIALGIGINVFATHDMKGIRNVFTVECKATNPGAYETIMCCVSFRCSRFFRVTIPGPKCDSTACGRTALDVNQQGDWVVTRIDPASLGLIDNERTILFDIAYCTLLLQVTINNVVVLDISADRRPSVTLNIEEACGWMGIEYTSDMNIVYAMICDRQLLLILSNQHILMIHLEDMKLLCWRKLYKHTSACAYLSGTEMKRGGYGGLLALLTWEESELYLLNPTTLEVVHQSNMLCAFGISVSALRFGVVGEAVYIFVALSDGSLMLYKVNFSKGPVTPGVADHDTEISLVMRNIHKISDCALGLVPLNISGNPAAAKSCNLACTNLVTTGTNPTLIYATKGKIEYVRINVPNISTLCGIISAGSQSCFGVPLVYITANSQLCMGELDTAGQLHVETICSGRSFDKICYHQESDLLVVGCAGEVLANSESNQGLRETTADPPGTVFRCMNSDPAKCLPGMTRLDACIKFVYLNTKEVIHTLTLPARHLVSSISTVSFEGHRTMIAIGTSRVSELEDMPREGHIYLVDIVSSSFDRWDVVLLRTVTPLSAGIVEMSACTNALVVALNDTVVVMTLRRDDTPSLSHSHGQSNIKAHKLEAMHHSDDSYGQFSLVERAEYVSCTYVVSLDTNKDIIVVGDLMNSVRILRWRGNELKELSKDFNSMYCTAVAAIDKTRCIVSDSSGNLCVFAKINSVTNDRQALKVEDIGLFHHGENINKIMMNPIREAASASADDNSNRDLPDFFTHANCIRGFCCSQIMSILDAANASSVDVVKRMTAPNRFWNYQFKSVFTCATSAGSLIQLCLFEDDKLFYRLSLLEEAINSIQADIGNISNRHWRTFKNKWSINASKGFIDGDVVESFLELDADLRQQVFDGLLRNDTEGLFYSPELLVLEIEYIKRLRR</sequence>
<evidence type="ECO:0000313" key="3">
    <source>
        <dbReference type="EMBL" id="KAK1934819.1"/>
    </source>
</evidence>
<keyword evidence="4" id="KW-1185">Reference proteome</keyword>
<dbReference type="SUPFAM" id="SSF50978">
    <property type="entry name" value="WD40 repeat-like"/>
    <property type="match status" value="1"/>
</dbReference>
<name>A0AAD9GAH9_BABDI</name>
<comment type="caution">
    <text evidence="3">The sequence shown here is derived from an EMBL/GenBank/DDBJ whole genome shotgun (WGS) entry which is preliminary data.</text>
</comment>
<dbReference type="Gene3D" id="2.130.10.10">
    <property type="entry name" value="YVTN repeat-like/Quinoprotein amine dehydrogenase"/>
    <property type="match status" value="2"/>
</dbReference>
<evidence type="ECO:0000259" key="1">
    <source>
        <dbReference type="Pfam" id="PF03178"/>
    </source>
</evidence>
<accession>A0AAD9GAH9</accession>
<gene>
    <name evidence="3" type="ORF">X943_001967</name>
</gene>
<dbReference type="InterPro" id="IPR036322">
    <property type="entry name" value="WD40_repeat_dom_sf"/>
</dbReference>
<dbReference type="Pfam" id="PF23726">
    <property type="entry name" value="Beta-prop_RSE1_2nd"/>
    <property type="match status" value="1"/>
</dbReference>
<dbReference type="Proteomes" id="UP001195914">
    <property type="component" value="Unassembled WGS sequence"/>
</dbReference>
<feature type="domain" description="RSE1/DDB1/CPSF1 second beta-propeller" evidence="2">
    <location>
        <begin position="589"/>
        <end position="876"/>
    </location>
</feature>
<evidence type="ECO:0008006" key="5">
    <source>
        <dbReference type="Google" id="ProtNLM"/>
    </source>
</evidence>
<dbReference type="EMBL" id="JAHBMH010000062">
    <property type="protein sequence ID" value="KAK1934819.1"/>
    <property type="molecule type" value="Genomic_DNA"/>
</dbReference>
<dbReference type="Gene3D" id="1.10.150.910">
    <property type="match status" value="1"/>
</dbReference>
<dbReference type="InterPro" id="IPR050358">
    <property type="entry name" value="RSE1/DDB1/CFT1"/>
</dbReference>
<feature type="domain" description="RSE1/DDB1/CPSF1 C-terminal" evidence="1">
    <location>
        <begin position="1107"/>
        <end position="1360"/>
    </location>
</feature>
<dbReference type="GO" id="GO:0005634">
    <property type="term" value="C:nucleus"/>
    <property type="evidence" value="ECO:0007669"/>
    <property type="project" value="InterPro"/>
</dbReference>
<organism evidence="3 4">
    <name type="scientific">Babesia divergens</name>
    <dbReference type="NCBI Taxonomy" id="32595"/>
    <lineage>
        <taxon>Eukaryota</taxon>
        <taxon>Sar</taxon>
        <taxon>Alveolata</taxon>
        <taxon>Apicomplexa</taxon>
        <taxon>Aconoidasida</taxon>
        <taxon>Piroplasmida</taxon>
        <taxon>Babesiidae</taxon>
        <taxon>Babesia</taxon>
    </lineage>
</organism>